<gene>
    <name evidence="9" type="ORF">L1049_009475</name>
</gene>
<feature type="domain" description="TPX2 C-terminal" evidence="8">
    <location>
        <begin position="270"/>
        <end position="344"/>
    </location>
</feature>
<evidence type="ECO:0000256" key="1">
    <source>
        <dbReference type="ARBA" id="ARBA00004245"/>
    </source>
</evidence>
<keyword evidence="6" id="KW-0175">Coiled coil</keyword>
<feature type="compositionally biased region" description="Polar residues" evidence="7">
    <location>
        <begin position="157"/>
        <end position="187"/>
    </location>
</feature>
<sequence length="498" mass="54478">METENGVTLMNEGGVMEKTHVEGSILDVKKEAHNVDNAGNVHVNKIPEHEPKNEALNSSEVMVEASATIMESKISNPLKEPGAQNGGNLKNKKITKHQPDSKGPTLFSRNQRPNLSQSLSFPARGIHANLMKKSIDVYPAKLKTDAKHSRPNGSEVPFSNGSVTSASHLNHPNRRVSNGVNSKEANTNGGGASARRTTLASIPSFQRPMSGKSSSLNATANHPPSEVSLSVDQNSKPVRKALPFKEDDDSHSTTSSSTPHGLRRSSGSVFAFRLDERAEKRKEFFSKLEEKINAKEIEKTNLQAKSKENQEAEIKQLRKSLTFKATPMPSFYKEPPPKVELKKIPTTRAISPKFGRHKSTTAAMNNTLESGESCLSPRLNQDWSNSPKGIRVNCDKDVAASKKPIRKSQPKLQPHEAVTTKTEGNSVKPEPKTTEAESQNQKSCPRETEEIQNQSVNLPEHEDRTDLEPEKNPAPENGLILSSANPDLTMPLEVTVGG</sequence>
<feature type="compositionally biased region" description="Polar residues" evidence="7">
    <location>
        <begin position="211"/>
        <end position="236"/>
    </location>
</feature>
<name>A0AAP0SBF2_LIQFO</name>
<evidence type="ECO:0000256" key="2">
    <source>
        <dbReference type="ARBA" id="ARBA00005885"/>
    </source>
</evidence>
<dbReference type="PANTHER" id="PTHR31358:SF30">
    <property type="entry name" value="PROTEIN WVD2-LIKE 4"/>
    <property type="match status" value="1"/>
</dbReference>
<evidence type="ECO:0000256" key="7">
    <source>
        <dbReference type="SAM" id="MobiDB-lite"/>
    </source>
</evidence>
<feature type="compositionally biased region" description="Polar residues" evidence="7">
    <location>
        <begin position="107"/>
        <end position="119"/>
    </location>
</feature>
<dbReference type="GO" id="GO:0005874">
    <property type="term" value="C:microtubule"/>
    <property type="evidence" value="ECO:0007669"/>
    <property type="project" value="UniProtKB-KW"/>
</dbReference>
<accession>A0AAP0SBF2</accession>
<dbReference type="EMBL" id="JBBPBK010000002">
    <property type="protein sequence ID" value="KAK9291286.1"/>
    <property type="molecule type" value="Genomic_DNA"/>
</dbReference>
<feature type="region of interest" description="Disordered" evidence="7">
    <location>
        <begin position="144"/>
        <end position="264"/>
    </location>
</feature>
<comment type="caution">
    <text evidence="9">The sequence shown here is derived from an EMBL/GenBank/DDBJ whole genome shotgun (WGS) entry which is preliminary data.</text>
</comment>
<keyword evidence="5" id="KW-0206">Cytoskeleton</keyword>
<keyword evidence="10" id="KW-1185">Reference proteome</keyword>
<evidence type="ECO:0000256" key="5">
    <source>
        <dbReference type="ARBA" id="ARBA00023212"/>
    </source>
</evidence>
<comment type="subcellular location">
    <subcellularLocation>
        <location evidence="1">Cytoplasm</location>
        <location evidence="1">Cytoskeleton</location>
    </subcellularLocation>
</comment>
<evidence type="ECO:0000256" key="3">
    <source>
        <dbReference type="ARBA" id="ARBA00022490"/>
    </source>
</evidence>
<feature type="coiled-coil region" evidence="6">
    <location>
        <begin position="285"/>
        <end position="317"/>
    </location>
</feature>
<dbReference type="GO" id="GO:0008017">
    <property type="term" value="F:microtubule binding"/>
    <property type="evidence" value="ECO:0007669"/>
    <property type="project" value="InterPro"/>
</dbReference>
<keyword evidence="4" id="KW-0493">Microtubule</keyword>
<evidence type="ECO:0000259" key="8">
    <source>
        <dbReference type="Pfam" id="PF06886"/>
    </source>
</evidence>
<feature type="compositionally biased region" description="Polar residues" evidence="7">
    <location>
        <begin position="378"/>
        <end position="387"/>
    </location>
</feature>
<evidence type="ECO:0000256" key="4">
    <source>
        <dbReference type="ARBA" id="ARBA00022701"/>
    </source>
</evidence>
<dbReference type="InterPro" id="IPR027329">
    <property type="entry name" value="TPX2_C"/>
</dbReference>
<dbReference type="PANTHER" id="PTHR31358">
    <property type="entry name" value="PROTEIN WVD2-LIKE 4"/>
    <property type="match status" value="1"/>
</dbReference>
<keyword evidence="3" id="KW-0963">Cytoplasm</keyword>
<dbReference type="Pfam" id="PF06886">
    <property type="entry name" value="TPX2"/>
    <property type="match status" value="1"/>
</dbReference>
<proteinExistence type="inferred from homology"/>
<evidence type="ECO:0000256" key="6">
    <source>
        <dbReference type="SAM" id="Coils"/>
    </source>
</evidence>
<feature type="region of interest" description="Disordered" evidence="7">
    <location>
        <begin position="76"/>
        <end position="119"/>
    </location>
</feature>
<feature type="compositionally biased region" description="Basic and acidic residues" evidence="7">
    <location>
        <begin position="459"/>
        <end position="473"/>
    </location>
</feature>
<organism evidence="9 10">
    <name type="scientific">Liquidambar formosana</name>
    <name type="common">Formosan gum</name>
    <dbReference type="NCBI Taxonomy" id="63359"/>
    <lineage>
        <taxon>Eukaryota</taxon>
        <taxon>Viridiplantae</taxon>
        <taxon>Streptophyta</taxon>
        <taxon>Embryophyta</taxon>
        <taxon>Tracheophyta</taxon>
        <taxon>Spermatophyta</taxon>
        <taxon>Magnoliopsida</taxon>
        <taxon>eudicotyledons</taxon>
        <taxon>Gunneridae</taxon>
        <taxon>Pentapetalae</taxon>
        <taxon>Saxifragales</taxon>
        <taxon>Altingiaceae</taxon>
        <taxon>Liquidambar</taxon>
    </lineage>
</organism>
<evidence type="ECO:0000313" key="9">
    <source>
        <dbReference type="EMBL" id="KAK9291286.1"/>
    </source>
</evidence>
<protein>
    <recommendedName>
        <fullName evidence="8">TPX2 C-terminal domain-containing protein</fullName>
    </recommendedName>
</protein>
<feature type="region of interest" description="Disordered" evidence="7">
    <location>
        <begin position="369"/>
        <end position="498"/>
    </location>
</feature>
<comment type="similarity">
    <text evidence="2">Belongs to the TPX2 family.</text>
</comment>
<dbReference type="InterPro" id="IPR044833">
    <property type="entry name" value="WDL5/6"/>
</dbReference>
<reference evidence="9 10" key="1">
    <citation type="journal article" date="2024" name="Plant J.">
        <title>Genome sequences and population genomics reveal climatic adaptation and genomic divergence between two closely related sweetgum species.</title>
        <authorList>
            <person name="Xu W.Q."/>
            <person name="Ren C.Q."/>
            <person name="Zhang X.Y."/>
            <person name="Comes H.P."/>
            <person name="Liu X.H."/>
            <person name="Li Y.G."/>
            <person name="Kettle C.J."/>
            <person name="Jalonen R."/>
            <person name="Gaisberger H."/>
            <person name="Ma Y.Z."/>
            <person name="Qiu Y.X."/>
        </authorList>
    </citation>
    <scope>NUCLEOTIDE SEQUENCE [LARGE SCALE GENOMIC DNA]</scope>
    <source>
        <strain evidence="9">Hangzhou</strain>
    </source>
</reference>
<dbReference type="Proteomes" id="UP001415857">
    <property type="component" value="Unassembled WGS sequence"/>
</dbReference>
<feature type="compositionally biased region" description="Polar residues" evidence="7">
    <location>
        <begin position="195"/>
        <end position="204"/>
    </location>
</feature>
<evidence type="ECO:0000313" key="10">
    <source>
        <dbReference type="Proteomes" id="UP001415857"/>
    </source>
</evidence>
<dbReference type="AlphaFoldDB" id="A0AAP0SBF2"/>